<protein>
    <submittedName>
        <fullName evidence="1">Uncharacterized protein</fullName>
    </submittedName>
</protein>
<name>A0A0F3ISD5_9PROT</name>
<comment type="caution">
    <text evidence="1">The sequence shown here is derived from an EMBL/GenBank/DDBJ whole genome shotgun (WGS) entry which is preliminary data.</text>
</comment>
<gene>
    <name evidence="1" type="ORF">VZ95_11215</name>
</gene>
<dbReference type="Proteomes" id="UP000033774">
    <property type="component" value="Unassembled WGS sequence"/>
</dbReference>
<evidence type="ECO:0000313" key="2">
    <source>
        <dbReference type="Proteomes" id="UP000033774"/>
    </source>
</evidence>
<keyword evidence="2" id="KW-1185">Reference proteome</keyword>
<proteinExistence type="predicted"/>
<sequence length="94" mass="9958">MQIVIADDDIIGLGTYADWHIGPSGRRGRDGLEGSGSTILVKGNGIPTAAPRAVLDFTGEGVTVTENPATNSVSIDFRAPVMATWVRWMAMSQI</sequence>
<dbReference type="EMBL" id="LAJY01000275">
    <property type="protein sequence ID" value="KJV09478.1"/>
    <property type="molecule type" value="Genomic_DNA"/>
</dbReference>
<organism evidence="1 2">
    <name type="scientific">Elstera litoralis</name>
    <dbReference type="NCBI Taxonomy" id="552518"/>
    <lineage>
        <taxon>Bacteria</taxon>
        <taxon>Pseudomonadati</taxon>
        <taxon>Pseudomonadota</taxon>
        <taxon>Alphaproteobacteria</taxon>
        <taxon>Rhodospirillales</taxon>
        <taxon>Rhodospirillaceae</taxon>
        <taxon>Elstera</taxon>
    </lineage>
</organism>
<dbReference type="AlphaFoldDB" id="A0A0F3ISD5"/>
<accession>A0A0F3ISD5</accession>
<evidence type="ECO:0000313" key="1">
    <source>
        <dbReference type="EMBL" id="KJV09478.1"/>
    </source>
</evidence>
<reference evidence="1 2" key="1">
    <citation type="submission" date="2015-03" db="EMBL/GenBank/DDBJ databases">
        <title>Draft genome sequence of Elstera litoralis.</title>
        <authorList>
            <person name="Rahalkar M.C."/>
            <person name="Dhakephalkar P.K."/>
            <person name="Pore S.D."/>
            <person name="Arora P."/>
            <person name="Kapse N.G."/>
            <person name="Pandit P.S."/>
        </authorList>
    </citation>
    <scope>NUCLEOTIDE SEQUENCE [LARGE SCALE GENOMIC DNA]</scope>
    <source>
        <strain evidence="1 2">Dia-1</strain>
    </source>
</reference>